<proteinExistence type="predicted"/>
<feature type="domain" description="V-SNARE coiled-coil homology" evidence="11">
    <location>
        <begin position="161"/>
        <end position="221"/>
    </location>
</feature>
<dbReference type="GO" id="GO:0015031">
    <property type="term" value="P:protein transport"/>
    <property type="evidence" value="ECO:0007669"/>
    <property type="project" value="UniProtKB-KW"/>
</dbReference>
<dbReference type="Gene3D" id="1.20.5.110">
    <property type="match status" value="1"/>
</dbReference>
<dbReference type="STRING" id="6184.A0A430Q460"/>
<keyword evidence="2" id="KW-0653">Protein transport</keyword>
<dbReference type="GO" id="GO:0030670">
    <property type="term" value="C:phagocytic vesicle membrane"/>
    <property type="evidence" value="ECO:0007669"/>
    <property type="project" value="UniProtKB-SubCell"/>
</dbReference>
<dbReference type="EMBL" id="QMKO01002812">
    <property type="protein sequence ID" value="RTG82478.1"/>
    <property type="molecule type" value="Genomic_DNA"/>
</dbReference>
<evidence type="ECO:0000256" key="3">
    <source>
        <dbReference type="ARBA" id="ARBA00037801"/>
    </source>
</evidence>
<dbReference type="GO" id="GO:0005794">
    <property type="term" value="C:Golgi apparatus"/>
    <property type="evidence" value="ECO:0007669"/>
    <property type="project" value="UniProtKB-SubCell"/>
</dbReference>
<dbReference type="PANTHER" id="PTHR21136">
    <property type="entry name" value="SNARE PROTEINS"/>
    <property type="match status" value="1"/>
</dbReference>
<evidence type="ECO:0000256" key="7">
    <source>
        <dbReference type="ARBA" id="ARBA00037875"/>
    </source>
</evidence>
<dbReference type="PRINTS" id="PR00219">
    <property type="entry name" value="SYNAPTOBREVN"/>
</dbReference>
<evidence type="ECO:0000256" key="6">
    <source>
        <dbReference type="ARBA" id="ARBA00037863"/>
    </source>
</evidence>
<dbReference type="GO" id="GO:0005765">
    <property type="term" value="C:lysosomal membrane"/>
    <property type="evidence" value="ECO:0007669"/>
    <property type="project" value="UniProtKB-SubCell"/>
</dbReference>
<evidence type="ECO:0000313" key="12">
    <source>
        <dbReference type="EMBL" id="RTG82478.1"/>
    </source>
</evidence>
<dbReference type="SUPFAM" id="SSF58038">
    <property type="entry name" value="SNARE fusion complex"/>
    <property type="match status" value="1"/>
</dbReference>
<evidence type="ECO:0000259" key="11">
    <source>
        <dbReference type="PROSITE" id="PS50892"/>
    </source>
</evidence>
<dbReference type="InterPro" id="IPR001388">
    <property type="entry name" value="Synaptobrevin-like"/>
</dbReference>
<evidence type="ECO:0000313" key="13">
    <source>
        <dbReference type="Proteomes" id="UP000290809"/>
    </source>
</evidence>
<dbReference type="GO" id="GO:0016192">
    <property type="term" value="P:vesicle-mediated transport"/>
    <property type="evidence" value="ECO:0007669"/>
    <property type="project" value="InterPro"/>
</dbReference>
<gene>
    <name evidence="12" type="ORF">DC041_0005004</name>
</gene>
<sequence>MDLRYFAITNEKHIVWHRSFSKRSFEDVVLKYLLCNPPDQDIYYSEGDFSLHCLTVSGLSFIAVTDRNASRQKFRNLVVEVSRNFLSDGTRFQRAKSGGKDCLQQSYNITLEDLMVSRNFLSDGTRFQRAKSGGKDCLQQSYNITLEDLMESPNSSKGNDSLDQLRNNVNTVTAVMQENTRLALQRGDRLNNLVSKTDELAASANQFQTTATKVARKTWWENFRMKLIIVGVVGGILLKNHICRVMNINKIEF</sequence>
<evidence type="ECO:0000256" key="10">
    <source>
        <dbReference type="PROSITE-ProRule" id="PRU00290"/>
    </source>
</evidence>
<evidence type="ECO:0000256" key="1">
    <source>
        <dbReference type="ARBA" id="ARBA00004163"/>
    </source>
</evidence>
<evidence type="ECO:0000256" key="9">
    <source>
        <dbReference type="ARBA" id="ARBA00042194"/>
    </source>
</evidence>
<keyword evidence="13" id="KW-1185">Reference proteome</keyword>
<keyword evidence="10" id="KW-0175">Coiled coil</keyword>
<keyword evidence="2" id="KW-0813">Transport</keyword>
<dbReference type="PANTHER" id="PTHR21136:SF168">
    <property type="entry name" value="VESICLE-ASSOCIATED MEMBRANE PROTEIN 9"/>
    <property type="match status" value="1"/>
</dbReference>
<dbReference type="InterPro" id="IPR051097">
    <property type="entry name" value="Synaptobrevin-like_transport"/>
</dbReference>
<dbReference type="Proteomes" id="UP000290809">
    <property type="component" value="Unassembled WGS sequence"/>
</dbReference>
<dbReference type="Pfam" id="PF00957">
    <property type="entry name" value="Synaptobrevin"/>
    <property type="match status" value="1"/>
</dbReference>
<organism evidence="12 13">
    <name type="scientific">Schistosoma bovis</name>
    <name type="common">Blood fluke</name>
    <dbReference type="NCBI Taxonomy" id="6184"/>
    <lineage>
        <taxon>Eukaryota</taxon>
        <taxon>Metazoa</taxon>
        <taxon>Spiralia</taxon>
        <taxon>Lophotrochozoa</taxon>
        <taxon>Platyhelminthes</taxon>
        <taxon>Trematoda</taxon>
        <taxon>Digenea</taxon>
        <taxon>Strigeidida</taxon>
        <taxon>Schistosomatoidea</taxon>
        <taxon>Schistosomatidae</taxon>
        <taxon>Schistosoma</taxon>
    </lineage>
</organism>
<protein>
    <recommendedName>
        <fullName evidence="8">Vesicle-associated membrane protein 7</fullName>
    </recommendedName>
    <alternativeName>
        <fullName evidence="9">Synaptobrevin-like protein 1</fullName>
    </alternativeName>
</protein>
<name>A0A430Q460_SCHBO</name>
<evidence type="ECO:0000256" key="5">
    <source>
        <dbReference type="ARBA" id="ARBA00037845"/>
    </source>
</evidence>
<dbReference type="GO" id="GO:0005789">
    <property type="term" value="C:endoplasmic reticulum membrane"/>
    <property type="evidence" value="ECO:0007669"/>
    <property type="project" value="UniProtKB-SubCell"/>
</dbReference>
<evidence type="ECO:0000256" key="2">
    <source>
        <dbReference type="ARBA" id="ARBA00022927"/>
    </source>
</evidence>
<comment type="caution">
    <text evidence="12">The sequence shown here is derived from an EMBL/GenBank/DDBJ whole genome shotgun (WGS) entry which is preliminary data.</text>
</comment>
<comment type="subcellular location">
    <subcellularLocation>
        <location evidence="7">Cytoplasmic vesicle</location>
        <location evidence="7">Phagosome membrane</location>
        <topology evidence="7">Single-pass type IV membrane protein</topology>
    </subcellularLocation>
    <subcellularLocation>
        <location evidence="4">Cytoplasmic vesicle</location>
        <location evidence="4">Secretory vesicle membrane</location>
        <topology evidence="4">Single-pass type IV membrane protein</topology>
    </subcellularLocation>
    <subcellularLocation>
        <location evidence="1">Endoplasmic reticulum membrane</location>
        <topology evidence="1">Single-pass type IV membrane protein</topology>
    </subcellularLocation>
    <subcellularLocation>
        <location evidence="3">Golgi apparatus</location>
        <location evidence="3">trans-Golgi network membrane</location>
        <topology evidence="3">Single-pass type IV membrane protein</topology>
    </subcellularLocation>
    <subcellularLocation>
        <location evidence="5">Late endosome membrane</location>
        <topology evidence="5">Single-pass type IV membrane protein</topology>
    </subcellularLocation>
    <subcellularLocation>
        <location evidence="6">Lysosome membrane</location>
        <topology evidence="6">Single-pass type IV membrane protein</topology>
    </subcellularLocation>
</comment>
<dbReference type="Gene3D" id="3.30.450.50">
    <property type="entry name" value="Longin domain"/>
    <property type="match status" value="1"/>
</dbReference>
<dbReference type="GO" id="GO:0031902">
    <property type="term" value="C:late endosome membrane"/>
    <property type="evidence" value="ECO:0007669"/>
    <property type="project" value="UniProtKB-SubCell"/>
</dbReference>
<evidence type="ECO:0000256" key="4">
    <source>
        <dbReference type="ARBA" id="ARBA00037803"/>
    </source>
</evidence>
<evidence type="ECO:0000256" key="8">
    <source>
        <dbReference type="ARBA" id="ARBA00039269"/>
    </source>
</evidence>
<dbReference type="PROSITE" id="PS50892">
    <property type="entry name" value="V_SNARE"/>
    <property type="match status" value="1"/>
</dbReference>
<dbReference type="InterPro" id="IPR042855">
    <property type="entry name" value="V_SNARE_CC"/>
</dbReference>
<reference evidence="12 13" key="1">
    <citation type="journal article" date="2019" name="PLoS Pathog.">
        <title>Genome sequence of the bovine parasite Schistosoma bovis Tanzania.</title>
        <authorList>
            <person name="Oey H."/>
            <person name="Zakrzewski M."/>
            <person name="Gobert G."/>
            <person name="Gravermann K."/>
            <person name="Stoye J."/>
            <person name="Jones M."/>
            <person name="Mcmanus D."/>
            <person name="Krause L."/>
        </authorList>
    </citation>
    <scope>NUCLEOTIDE SEQUENCE [LARGE SCALE GENOMIC DNA]</scope>
    <source>
        <strain evidence="12 13">TAN1997</strain>
    </source>
</reference>
<dbReference type="GO" id="GO:0030658">
    <property type="term" value="C:transport vesicle membrane"/>
    <property type="evidence" value="ECO:0007669"/>
    <property type="project" value="UniProtKB-SubCell"/>
</dbReference>
<dbReference type="AlphaFoldDB" id="A0A430Q460"/>
<accession>A0A430Q460</accession>